<keyword evidence="2" id="KW-1185">Reference proteome</keyword>
<dbReference type="Proteomes" id="UP000245626">
    <property type="component" value="Unassembled WGS sequence"/>
</dbReference>
<reference evidence="1 2" key="1">
    <citation type="journal article" date="2018" name="Mol. Biol. Evol.">
        <title>Broad Genomic Sampling Reveals a Smut Pathogenic Ancestry of the Fungal Clade Ustilaginomycotina.</title>
        <authorList>
            <person name="Kijpornyongpan T."/>
            <person name="Mondo S.J."/>
            <person name="Barry K."/>
            <person name="Sandor L."/>
            <person name="Lee J."/>
            <person name="Lipzen A."/>
            <person name="Pangilinan J."/>
            <person name="LaButti K."/>
            <person name="Hainaut M."/>
            <person name="Henrissat B."/>
            <person name="Grigoriev I.V."/>
            <person name="Spatafora J.W."/>
            <person name="Aime M.C."/>
        </authorList>
    </citation>
    <scope>NUCLEOTIDE SEQUENCE [LARGE SCALE GENOMIC DNA]</scope>
    <source>
        <strain evidence="1 2">SA 807</strain>
    </source>
</reference>
<evidence type="ECO:0000313" key="1">
    <source>
        <dbReference type="EMBL" id="PWN46969.1"/>
    </source>
</evidence>
<proteinExistence type="predicted"/>
<gene>
    <name evidence="1" type="ORF">IE53DRAFT_279600</name>
</gene>
<evidence type="ECO:0000313" key="2">
    <source>
        <dbReference type="Proteomes" id="UP000245626"/>
    </source>
</evidence>
<dbReference type="EMBL" id="KZ820606">
    <property type="protein sequence ID" value="PWN46969.1"/>
    <property type="molecule type" value="Genomic_DNA"/>
</dbReference>
<sequence length="991" mass="104944">MTSLLSRIGSPILKEPLSSTPVTPLTSIDGGSQDRKGSMTSKLRKRFSIAKQLDRPDQSTAAPASLPQGAGPTVAFNGLGDPVLAQEGTPSKRKTVAGESGQLASSNIVNTLTGSGVQPTSDMKPSFSVAAKGDERVSSEGAGLPIIVTANRIGSTAIKVEELEGGGDRQTEFQKPEGPYPSSPKQTKSPSLPSRKDSTRSLSRGANIPTSPQVNSNRGQDRRSDSKEAVELEGKRRLESSKGKTPNKSPPLSPALDKHAMISPFTDIPAAGQTVMTKNGLKRLPDEDTPRSTSLPALNARGKEQEVSSKPSTSPLSSPRSTKDSKVRPATATGLTTGPTGHSSLSSVSQWPPSSRRISFAPSVRKRNGPAPKGIFHVSSPVIKIVDSSGNGDLQSAVARDRFIESGNSLISMGRGGAGNSWRKRRPNTAPSLSSSDGEEDGKITASGQSGDDEVRARNRETRMENMKNTRMRSEGQSSKNAGNAPSDKVPTEQAGATARKVTEGQHDGCVEPGKSPRKPEAAEEKGSFAAISDDGSDQPIQHVFYPGTLILMRPGFKLDEDEEKEQKDGEPSVSKVEAASKKTKGSRWKSFFGLTKRQRDQKDNGVQVSETMVESESVLEIISTPTQAVKALEDGGQCRDSTERKAKPKSKEDEPDHGGPSPLLKVDPTSSSQLSGSPASSTLSSILPMQGDAENSLNPSKAEDGGENSIHDLPRTPLQLPCTNDRLQVNDPEAIAELDPSGVDLKQDANIDHLNLGPIAFRDEKAACKVILTPGVSWSDETQRCGSEKEVTSGNQESIIVKGKDGADGSSKEITSFEKQHHISPEIVPTTPDGSIILWQRGPIIDKRKSRDDGSGQKDRFFSGLSFGFGLAGISGGDSGEKGGSGKGKGASKEMRRFNSLPCSSSSSTSNSPLMIGSTSLLAKAKNLSLLNTSLSERGTAAATSGNGLKVTRIVSREERLRDGGITPILLPPNREGVVTHPNRTHLEKL</sequence>
<organism evidence="1 2">
    <name type="scientific">Violaceomyces palustris</name>
    <dbReference type="NCBI Taxonomy" id="1673888"/>
    <lineage>
        <taxon>Eukaryota</taxon>
        <taxon>Fungi</taxon>
        <taxon>Dikarya</taxon>
        <taxon>Basidiomycota</taxon>
        <taxon>Ustilaginomycotina</taxon>
        <taxon>Ustilaginomycetes</taxon>
        <taxon>Violaceomycetales</taxon>
        <taxon>Violaceomycetaceae</taxon>
        <taxon>Violaceomyces</taxon>
    </lineage>
</organism>
<accession>A0ACD0NMD4</accession>
<name>A0ACD0NMD4_9BASI</name>
<protein>
    <submittedName>
        <fullName evidence="1">Uncharacterized protein</fullName>
    </submittedName>
</protein>